<feature type="repeat" description="TPR" evidence="1">
    <location>
        <begin position="123"/>
        <end position="156"/>
    </location>
</feature>
<dbReference type="InterPro" id="IPR037919">
    <property type="entry name" value="OGT"/>
</dbReference>
<dbReference type="KEGG" id="caby:Cabys_2083"/>
<name>A0A1J1CA99_CALAY</name>
<reference evidence="2 3" key="1">
    <citation type="submission" date="2016-11" db="EMBL/GenBank/DDBJ databases">
        <title>Genomic analysis of Caldithrix abyssi and proposal of a novel bacterial phylum Caldithrichaeota.</title>
        <authorList>
            <person name="Kublanov I."/>
            <person name="Sigalova O."/>
            <person name="Gavrilov S."/>
            <person name="Lebedinsky A."/>
            <person name="Ivanova N."/>
            <person name="Daum C."/>
            <person name="Reddy T."/>
            <person name="Klenk H.P."/>
            <person name="Goker M."/>
            <person name="Reva O."/>
            <person name="Miroshnichenko M."/>
            <person name="Kyprides N."/>
            <person name="Woyke T."/>
            <person name="Gelfand M."/>
        </authorList>
    </citation>
    <scope>NUCLEOTIDE SEQUENCE [LARGE SCALE GENOMIC DNA]</scope>
    <source>
        <strain evidence="2 3">LF13</strain>
    </source>
</reference>
<dbReference type="AlphaFoldDB" id="A0A1J1CA99"/>
<dbReference type="PROSITE" id="PS50005">
    <property type="entry name" value="TPR"/>
    <property type="match status" value="2"/>
</dbReference>
<dbReference type="GO" id="GO:0006493">
    <property type="term" value="P:protein O-linked glycosylation"/>
    <property type="evidence" value="ECO:0007669"/>
    <property type="project" value="InterPro"/>
</dbReference>
<gene>
    <name evidence="2" type="ORF">Cabys_2083</name>
</gene>
<sequence length="377" mass="44646">MKPFKFINEFRIADHQFQIKTELREKQIEATVTEEGKLLYQKWYPVNSGFLADEDELWNERAREAHEQVIEEIETLFTIKERIKEVTQAVYHYRFGRVLFAFNLLDEAKEEFQFAIDLRADFIKAYRKLAACYLKERNYRQAADTLKKTLETTEPFPDLLNDLGVAYTLSGEYRRAKDCFSQALEKKPDFQEANFNLGILLLLSSYEADSDHKVALPVRVIRSLHSLKGASYLRNSGWKEKIETLLGKIEKKKYEGLLPELLDLQFQLATREDPIAVKFDFFFLKFMYGKMKMDVESIRFYENWLSENIQNFKYADYWNDMGVIHLIQCRNYFLNALEEIEKAHQLNPNFEEAAENLEKIKRIKNGFLILLRALLKK</sequence>
<dbReference type="EMBL" id="CP018099">
    <property type="protein sequence ID" value="APF18832.1"/>
    <property type="molecule type" value="Genomic_DNA"/>
</dbReference>
<keyword evidence="1" id="KW-0802">TPR repeat</keyword>
<dbReference type="Pfam" id="PF00515">
    <property type="entry name" value="TPR_1"/>
    <property type="match status" value="1"/>
</dbReference>
<organism evidence="2 3">
    <name type="scientific">Caldithrix abyssi DSM 13497</name>
    <dbReference type="NCBI Taxonomy" id="880073"/>
    <lineage>
        <taxon>Bacteria</taxon>
        <taxon>Pseudomonadati</taxon>
        <taxon>Calditrichota</taxon>
        <taxon>Calditrichia</taxon>
        <taxon>Calditrichales</taxon>
        <taxon>Calditrichaceae</taxon>
        <taxon>Caldithrix</taxon>
    </lineage>
</organism>
<dbReference type="SUPFAM" id="SSF48452">
    <property type="entry name" value="TPR-like"/>
    <property type="match status" value="2"/>
</dbReference>
<dbReference type="PANTHER" id="PTHR44366">
    <property type="entry name" value="UDP-N-ACETYLGLUCOSAMINE--PEPTIDE N-ACETYLGLUCOSAMINYLTRANSFERASE 110 KDA SUBUNIT"/>
    <property type="match status" value="1"/>
</dbReference>
<protein>
    <submittedName>
        <fullName evidence="2">Tetratricopeptide repeat-containing protein</fullName>
    </submittedName>
</protein>
<dbReference type="SMART" id="SM00028">
    <property type="entry name" value="TPR"/>
    <property type="match status" value="4"/>
</dbReference>
<dbReference type="PANTHER" id="PTHR44366:SF1">
    <property type="entry name" value="UDP-N-ACETYLGLUCOSAMINE--PEPTIDE N-ACETYLGLUCOSAMINYLTRANSFERASE 110 KDA SUBUNIT"/>
    <property type="match status" value="1"/>
</dbReference>
<accession>A0A1J1CA99</accession>
<dbReference type="GO" id="GO:0097363">
    <property type="term" value="F:protein O-acetylglucosaminyltransferase activity"/>
    <property type="evidence" value="ECO:0007669"/>
    <property type="project" value="TreeGrafter"/>
</dbReference>
<evidence type="ECO:0000256" key="1">
    <source>
        <dbReference type="PROSITE-ProRule" id="PRU00339"/>
    </source>
</evidence>
<evidence type="ECO:0000313" key="2">
    <source>
        <dbReference type="EMBL" id="APF18832.1"/>
    </source>
</evidence>
<dbReference type="InterPro" id="IPR011990">
    <property type="entry name" value="TPR-like_helical_dom_sf"/>
</dbReference>
<dbReference type="RefSeq" id="WP_169313659.1">
    <property type="nucleotide sequence ID" value="NZ_CM001402.1"/>
</dbReference>
<proteinExistence type="predicted"/>
<feature type="repeat" description="TPR" evidence="1">
    <location>
        <begin position="157"/>
        <end position="190"/>
    </location>
</feature>
<dbReference type="Gene3D" id="1.25.40.10">
    <property type="entry name" value="Tetratricopeptide repeat domain"/>
    <property type="match status" value="1"/>
</dbReference>
<dbReference type="InterPro" id="IPR019734">
    <property type="entry name" value="TPR_rpt"/>
</dbReference>
<dbReference type="Proteomes" id="UP000183868">
    <property type="component" value="Chromosome"/>
</dbReference>
<evidence type="ECO:0000313" key="3">
    <source>
        <dbReference type="Proteomes" id="UP000183868"/>
    </source>
</evidence>